<dbReference type="InterPro" id="IPR013762">
    <property type="entry name" value="Integrase-like_cat_sf"/>
</dbReference>
<dbReference type="AlphaFoldDB" id="A0A6J8CH49"/>
<dbReference type="InterPro" id="IPR052925">
    <property type="entry name" value="Phage_Integrase-like_Recomb"/>
</dbReference>
<organism evidence="2 3">
    <name type="scientific">Mytilus coruscus</name>
    <name type="common">Sea mussel</name>
    <dbReference type="NCBI Taxonomy" id="42192"/>
    <lineage>
        <taxon>Eukaryota</taxon>
        <taxon>Metazoa</taxon>
        <taxon>Spiralia</taxon>
        <taxon>Lophotrochozoa</taxon>
        <taxon>Mollusca</taxon>
        <taxon>Bivalvia</taxon>
        <taxon>Autobranchia</taxon>
        <taxon>Pteriomorphia</taxon>
        <taxon>Mytilida</taxon>
        <taxon>Mytiloidea</taxon>
        <taxon>Mytilidae</taxon>
        <taxon>Mytilinae</taxon>
        <taxon>Mytilus</taxon>
    </lineage>
</organism>
<sequence length="318" mass="36059">MTRCTLSVINSRDEWDQFVDLNFYSAFIRKILFWRQNIVNLKPVAAILRENSDFKAFTDASCSNGAAAGFVANSDYMMHKQWLQREAIKRSTWRELKAVELKFINHLVDCKAVGTLIVPKWPSSAFWPLLFKENLEYAWFVRDVLEFHEIDRILVAGNNKNSMLANGTFNGLLLAKLFSTGFWSENEKVAHPELRLLLHNLPTTVTDARAKSTVDKYSGGFKGFAKWTEKTREIVSMALADFGCSITDFGLHSFRAGGATAAAQNGISDRLFKMHGRWKSDRAKDGYVIENLQKRLSVSKNLGILSTFFVRRGGHCAI</sequence>
<protein>
    <recommendedName>
        <fullName evidence="4">Tyr recombinase domain-containing protein</fullName>
    </recommendedName>
</protein>
<dbReference type="OrthoDB" id="6144440at2759"/>
<reference evidence="2 3" key="1">
    <citation type="submission" date="2020-06" db="EMBL/GenBank/DDBJ databases">
        <authorList>
            <person name="Li R."/>
            <person name="Bekaert M."/>
        </authorList>
    </citation>
    <scope>NUCLEOTIDE SEQUENCE [LARGE SCALE GENOMIC DNA]</scope>
    <source>
        <strain evidence="3">wild</strain>
    </source>
</reference>
<dbReference type="PANTHER" id="PTHR34605:SF4">
    <property type="entry name" value="DNA ADENINE METHYLTRANSFERASE"/>
    <property type="match status" value="1"/>
</dbReference>
<dbReference type="Gene3D" id="1.10.443.10">
    <property type="entry name" value="Intergrase catalytic core"/>
    <property type="match status" value="1"/>
</dbReference>
<evidence type="ECO:0008006" key="4">
    <source>
        <dbReference type="Google" id="ProtNLM"/>
    </source>
</evidence>
<dbReference type="GO" id="GO:0003677">
    <property type="term" value="F:DNA binding"/>
    <property type="evidence" value="ECO:0007669"/>
    <property type="project" value="InterPro"/>
</dbReference>
<dbReference type="GO" id="GO:0006310">
    <property type="term" value="P:DNA recombination"/>
    <property type="evidence" value="ECO:0007669"/>
    <property type="project" value="UniProtKB-KW"/>
</dbReference>
<keyword evidence="3" id="KW-1185">Reference proteome</keyword>
<evidence type="ECO:0000313" key="3">
    <source>
        <dbReference type="Proteomes" id="UP000507470"/>
    </source>
</evidence>
<dbReference type="Proteomes" id="UP000507470">
    <property type="component" value="Unassembled WGS sequence"/>
</dbReference>
<dbReference type="EMBL" id="CACVKT020005571">
    <property type="protein sequence ID" value="CAC5395803.1"/>
    <property type="molecule type" value="Genomic_DNA"/>
</dbReference>
<keyword evidence="1" id="KW-0233">DNA recombination</keyword>
<evidence type="ECO:0000313" key="2">
    <source>
        <dbReference type="EMBL" id="CAC5395803.1"/>
    </source>
</evidence>
<proteinExistence type="predicted"/>
<dbReference type="GO" id="GO:0015074">
    <property type="term" value="P:DNA integration"/>
    <property type="evidence" value="ECO:0007669"/>
    <property type="project" value="InterPro"/>
</dbReference>
<evidence type="ECO:0000256" key="1">
    <source>
        <dbReference type="ARBA" id="ARBA00023172"/>
    </source>
</evidence>
<accession>A0A6J8CH49</accession>
<dbReference type="InterPro" id="IPR011010">
    <property type="entry name" value="DNA_brk_join_enz"/>
</dbReference>
<dbReference type="PANTHER" id="PTHR34605">
    <property type="entry name" value="PHAGE_INTEGRASE DOMAIN-CONTAINING PROTEIN"/>
    <property type="match status" value="1"/>
</dbReference>
<dbReference type="SUPFAM" id="SSF56349">
    <property type="entry name" value="DNA breaking-rejoining enzymes"/>
    <property type="match status" value="1"/>
</dbReference>
<name>A0A6J8CH49_MYTCO</name>
<gene>
    <name evidence="2" type="ORF">MCOR_30431</name>
</gene>